<dbReference type="PANTHER" id="PTHR40274:SF3">
    <property type="entry name" value="VIRGINIAMYCIN B LYASE"/>
    <property type="match status" value="1"/>
</dbReference>
<evidence type="ECO:0000313" key="2">
    <source>
        <dbReference type="Proteomes" id="UP000606494"/>
    </source>
</evidence>
<dbReference type="InterPro" id="IPR011047">
    <property type="entry name" value="Quinoprotein_ADH-like_sf"/>
</dbReference>
<organism evidence="1 2">
    <name type="scientific">Sphingobacterium arenae</name>
    <dbReference type="NCBI Taxonomy" id="1280598"/>
    <lineage>
        <taxon>Bacteria</taxon>
        <taxon>Pseudomonadati</taxon>
        <taxon>Bacteroidota</taxon>
        <taxon>Sphingobacteriia</taxon>
        <taxon>Sphingobacteriales</taxon>
        <taxon>Sphingobacteriaceae</taxon>
        <taxon>Sphingobacterium</taxon>
    </lineage>
</organism>
<name>A0ABR7Y2K1_9SPHI</name>
<dbReference type="Proteomes" id="UP000606494">
    <property type="component" value="Unassembled WGS sequence"/>
</dbReference>
<dbReference type="SUPFAM" id="SSF50998">
    <property type="entry name" value="Quinoprotein alcohol dehydrogenase-like"/>
    <property type="match status" value="1"/>
</dbReference>
<keyword evidence="2" id="KW-1185">Reference proteome</keyword>
<reference evidence="1 2" key="1">
    <citation type="submission" date="2020-08" db="EMBL/GenBank/DDBJ databases">
        <title>Sphingobacterium sp. DN00404 isolated from aquaculture water.</title>
        <authorList>
            <person name="Zhang M."/>
        </authorList>
    </citation>
    <scope>NUCLEOTIDE SEQUENCE [LARGE SCALE GENOMIC DNA]</scope>
    <source>
        <strain evidence="1 2">KCTC 32294</strain>
    </source>
</reference>
<gene>
    <name evidence="1" type="ORF">H8B17_08055</name>
</gene>
<sequence length="579" mass="64112">MEFVTRDEITGPIAWGAFTDAERNALVGVSMENGRLIEVDLAQYGKANALLLFKDSERYIYLYSGKPGRFFKYDVRLNELKTIGEASKAQYWMKNSHTISPEGLIYVGTYPRAAVSVLNPKTEEVTIIDRVSASKGSEYVINPEADNDGIVYFATGMQHGELWSYNHQTGKKKQILSEKLMTYGAPQIWRAADGHVYGKKGKTTFRCTEARIVESKVEEATVNILDNLYGDKRALYLNRAGNLVVENNENEEKSIIQSTFEPAAREILTIGDVYNGKLYGSGMKPGNIFTYDMQSGEINDLGILTRGSVQAYDILAYKDRLFMTSYTGGFIDVFTLDADNMPINREPVAHLHRLAKQERLLELQLAPDGYIYSPTIPIKGYLGGTLVRIDPESLEVEVFKDIVPNQSLMSVTPIPETGELLLASSVRGGSSAKPTEKEAVIVVWDPVSKKTTYQGKPISGASVYENTVRGNNGLIYGAARNSLFVFDPVKKEIVTTMPVDNPSGQAMRISLSDSLGADGLIYGIDTRNGRLLQVDPTSNEWKVLGEHASLVGARTAKVKEDGHLYYATHASLFRVRITD</sequence>
<proteinExistence type="predicted"/>
<evidence type="ECO:0000313" key="1">
    <source>
        <dbReference type="EMBL" id="MBD1425529.1"/>
    </source>
</evidence>
<dbReference type="PANTHER" id="PTHR40274">
    <property type="entry name" value="VIRGINIAMYCIN B LYASE"/>
    <property type="match status" value="1"/>
</dbReference>
<dbReference type="SUPFAM" id="SSF101898">
    <property type="entry name" value="NHL repeat"/>
    <property type="match status" value="1"/>
</dbReference>
<evidence type="ECO:0008006" key="3">
    <source>
        <dbReference type="Google" id="ProtNLM"/>
    </source>
</evidence>
<comment type="caution">
    <text evidence="1">The sequence shown here is derived from an EMBL/GenBank/DDBJ whole genome shotgun (WGS) entry which is preliminary data.</text>
</comment>
<dbReference type="RefSeq" id="WP_190308685.1">
    <property type="nucleotide sequence ID" value="NZ_JACNYK010000002.1"/>
</dbReference>
<protein>
    <recommendedName>
        <fullName evidence="3">PQQ-binding-like beta-propeller repeat protein</fullName>
    </recommendedName>
</protein>
<dbReference type="InterPro" id="IPR051344">
    <property type="entry name" value="Vgb"/>
</dbReference>
<dbReference type="EMBL" id="JACNYK010000002">
    <property type="protein sequence ID" value="MBD1425529.1"/>
    <property type="molecule type" value="Genomic_DNA"/>
</dbReference>
<accession>A0ABR7Y2K1</accession>